<feature type="binding site" evidence="16">
    <location>
        <begin position="67"/>
        <end position="69"/>
    </location>
    <ligand>
        <name>S-adenosyl-L-methionine</name>
        <dbReference type="ChEBI" id="CHEBI:59789"/>
        <label>2</label>
    </ligand>
</feature>
<evidence type="ECO:0000256" key="14">
    <source>
        <dbReference type="ARBA" id="ARBA00048321"/>
    </source>
</evidence>
<dbReference type="EC" id="1.3.98.3" evidence="15"/>
<dbReference type="EMBL" id="LMZQ01000001">
    <property type="protein sequence ID" value="KRT17942.1"/>
    <property type="molecule type" value="Genomic_DNA"/>
</dbReference>
<comment type="cofactor">
    <cofactor evidence="15 17">
        <name>[4Fe-4S] cluster</name>
        <dbReference type="ChEBI" id="CHEBI:49883"/>
    </cofactor>
    <text evidence="15 17">Binds 1 [4Fe-4S] cluster. The cluster is coordinated with 3 cysteines and an exchangeable S-adenosyl-L-methionine.</text>
</comment>
<evidence type="ECO:0000313" key="20">
    <source>
        <dbReference type="Proteomes" id="UP000051950"/>
    </source>
</evidence>
<comment type="pathway">
    <text evidence="2 15">Porphyrin-containing compound metabolism; protoporphyrin-IX biosynthesis; protoporphyrinogen-IX from coproporphyrinogen-III (AdoMet route): step 1/1.</text>
</comment>
<dbReference type="Gene3D" id="1.10.10.920">
    <property type="match status" value="1"/>
</dbReference>
<dbReference type="AlphaFoldDB" id="A0A0T5VVQ4"/>
<dbReference type="InterPro" id="IPR006638">
    <property type="entry name" value="Elp3/MiaA/NifB-like_rSAM"/>
</dbReference>
<dbReference type="InterPro" id="IPR007197">
    <property type="entry name" value="rSAM"/>
</dbReference>
<dbReference type="InterPro" id="IPR058240">
    <property type="entry name" value="rSAM_sf"/>
</dbReference>
<feature type="binding site" evidence="17">
    <location>
        <position position="68"/>
    </location>
    <ligand>
        <name>[4Fe-4S] cluster</name>
        <dbReference type="ChEBI" id="CHEBI:49883"/>
        <note>4Fe-4S-S-AdoMet</note>
    </ligand>
</feature>
<keyword evidence="8 15" id="KW-0479">Metal-binding</keyword>
<feature type="binding site" evidence="16">
    <location>
        <position position="55"/>
    </location>
    <ligand>
        <name>S-adenosyl-L-methionine</name>
        <dbReference type="ChEBI" id="CHEBI:59789"/>
        <label>1</label>
    </ligand>
</feature>
<feature type="domain" description="Radical SAM core" evidence="18">
    <location>
        <begin position="46"/>
        <end position="280"/>
    </location>
</feature>
<keyword evidence="7 15" id="KW-0949">S-adenosyl-L-methionine</keyword>
<dbReference type="UniPathway" id="UPA00251">
    <property type="reaction ID" value="UER00323"/>
</dbReference>
<dbReference type="SFLD" id="SFLDS00029">
    <property type="entry name" value="Radical_SAM"/>
    <property type="match status" value="1"/>
</dbReference>
<proteinExistence type="inferred from homology"/>
<comment type="function">
    <text evidence="13">Involved in the heme biosynthesis. Catalyzes the anaerobic oxidative decarboxylation of propionate groups of rings A and B of coproporphyrinogen III to yield the vinyl groups in protoporphyrinogen IX.</text>
</comment>
<feature type="binding site" evidence="16">
    <location>
        <position position="184"/>
    </location>
    <ligand>
        <name>S-adenosyl-L-methionine</name>
        <dbReference type="ChEBI" id="CHEBI:59789"/>
        <label>2</label>
    </ligand>
</feature>
<feature type="binding site" evidence="16">
    <location>
        <position position="112"/>
    </location>
    <ligand>
        <name>S-adenosyl-L-methionine</name>
        <dbReference type="ChEBI" id="CHEBI:59789"/>
        <label>1</label>
    </ligand>
</feature>
<dbReference type="NCBIfam" id="TIGR00538">
    <property type="entry name" value="hemN"/>
    <property type="match status" value="1"/>
</dbReference>
<dbReference type="GO" id="GO:0005737">
    <property type="term" value="C:cytoplasm"/>
    <property type="evidence" value="ECO:0007669"/>
    <property type="project" value="UniProtKB-SubCell"/>
</dbReference>
<dbReference type="OrthoDB" id="9808022at2"/>
<evidence type="ECO:0000256" key="17">
    <source>
        <dbReference type="PIRSR" id="PIRSR000167-2"/>
    </source>
</evidence>
<feature type="binding site" evidence="17">
    <location>
        <position position="65"/>
    </location>
    <ligand>
        <name>[4Fe-4S] cluster</name>
        <dbReference type="ChEBI" id="CHEBI:49883"/>
        <note>4Fe-4S-S-AdoMet</note>
    </ligand>
</feature>
<dbReference type="PROSITE" id="PS51918">
    <property type="entry name" value="RADICAL_SAM"/>
    <property type="match status" value="1"/>
</dbReference>
<protein>
    <recommendedName>
        <fullName evidence="15">Coproporphyrinogen-III oxidase</fullName>
        <ecNumber evidence="15">1.3.98.3</ecNumber>
    </recommendedName>
</protein>
<keyword evidence="6 15" id="KW-0963">Cytoplasm</keyword>
<dbReference type="PANTHER" id="PTHR13932">
    <property type="entry name" value="COPROPORPHYRINIGEN III OXIDASE"/>
    <property type="match status" value="1"/>
</dbReference>
<feature type="binding site" evidence="16">
    <location>
        <position position="209"/>
    </location>
    <ligand>
        <name>S-adenosyl-L-methionine</name>
        <dbReference type="ChEBI" id="CHEBI:59789"/>
        <label>2</label>
    </ligand>
</feature>
<dbReference type="Pfam" id="PF04055">
    <property type="entry name" value="Radical_SAM"/>
    <property type="match status" value="1"/>
</dbReference>
<dbReference type="InterPro" id="IPR004558">
    <property type="entry name" value="Coprogen_oxidase_HemN"/>
</dbReference>
<keyword evidence="5 15" id="KW-0004">4Fe-4S</keyword>
<evidence type="ECO:0000256" key="5">
    <source>
        <dbReference type="ARBA" id="ARBA00022485"/>
    </source>
</evidence>
<keyword evidence="11 15" id="KW-0411">Iron-sulfur</keyword>
<evidence type="ECO:0000256" key="6">
    <source>
        <dbReference type="ARBA" id="ARBA00022490"/>
    </source>
</evidence>
<dbReference type="InterPro" id="IPR023404">
    <property type="entry name" value="rSAM_horseshoe"/>
</dbReference>
<evidence type="ECO:0000256" key="10">
    <source>
        <dbReference type="ARBA" id="ARBA00023004"/>
    </source>
</evidence>
<dbReference type="GO" id="GO:0004109">
    <property type="term" value="F:coproporphyrinogen oxidase activity"/>
    <property type="evidence" value="ECO:0007669"/>
    <property type="project" value="InterPro"/>
</dbReference>
<dbReference type="PANTHER" id="PTHR13932:SF6">
    <property type="entry name" value="OXYGEN-INDEPENDENT COPROPORPHYRINOGEN III OXIDASE"/>
    <property type="match status" value="1"/>
</dbReference>
<evidence type="ECO:0000256" key="7">
    <source>
        <dbReference type="ARBA" id="ARBA00022691"/>
    </source>
</evidence>
<dbReference type="GO" id="GO:0046872">
    <property type="term" value="F:metal ion binding"/>
    <property type="evidence" value="ECO:0007669"/>
    <property type="project" value="UniProtKB-KW"/>
</dbReference>
<dbReference type="SMART" id="SM00729">
    <property type="entry name" value="Elp3"/>
    <property type="match status" value="1"/>
</dbReference>
<accession>A0A0T5VVQ4</accession>
<feature type="binding site" evidence="16">
    <location>
        <position position="172"/>
    </location>
    <ligand>
        <name>S-adenosyl-L-methionine</name>
        <dbReference type="ChEBI" id="CHEBI:59789"/>
        <label>2</label>
    </ligand>
</feature>
<comment type="catalytic activity">
    <reaction evidence="14 15">
        <text>coproporphyrinogen III + 2 S-adenosyl-L-methionine = protoporphyrinogen IX + 2 5'-deoxyadenosine + 2 L-methionine + 2 CO2</text>
        <dbReference type="Rhea" id="RHEA:15425"/>
        <dbReference type="ChEBI" id="CHEBI:16526"/>
        <dbReference type="ChEBI" id="CHEBI:17319"/>
        <dbReference type="ChEBI" id="CHEBI:57307"/>
        <dbReference type="ChEBI" id="CHEBI:57309"/>
        <dbReference type="ChEBI" id="CHEBI:57844"/>
        <dbReference type="ChEBI" id="CHEBI:59789"/>
        <dbReference type="EC" id="1.3.98.3"/>
    </reaction>
</comment>
<dbReference type="SFLD" id="SFLDG01065">
    <property type="entry name" value="anaerobic_coproporphyrinogen-I"/>
    <property type="match status" value="1"/>
</dbReference>
<evidence type="ECO:0000256" key="2">
    <source>
        <dbReference type="ARBA" id="ARBA00004785"/>
    </source>
</evidence>
<feature type="binding site" evidence="16">
    <location>
        <position position="145"/>
    </location>
    <ligand>
        <name>S-adenosyl-L-methionine</name>
        <dbReference type="ChEBI" id="CHEBI:59789"/>
        <label>1</label>
    </ligand>
</feature>
<dbReference type="GO" id="GO:0051539">
    <property type="term" value="F:4 iron, 4 sulfur cluster binding"/>
    <property type="evidence" value="ECO:0007669"/>
    <property type="project" value="UniProtKB-KW"/>
</dbReference>
<evidence type="ECO:0000256" key="9">
    <source>
        <dbReference type="ARBA" id="ARBA00023002"/>
    </source>
</evidence>
<feature type="binding site" evidence="16">
    <location>
        <position position="329"/>
    </location>
    <ligand>
        <name>S-adenosyl-L-methionine</name>
        <dbReference type="ChEBI" id="CHEBI:59789"/>
        <label>1</label>
    </ligand>
</feature>
<dbReference type="STRING" id="687842.ASU31_01220"/>
<evidence type="ECO:0000256" key="15">
    <source>
        <dbReference type="PIRNR" id="PIRNR000167"/>
    </source>
</evidence>
<dbReference type="PIRSF" id="PIRSF000167">
    <property type="entry name" value="HemN"/>
    <property type="match status" value="1"/>
</dbReference>
<feature type="binding site" evidence="16">
    <location>
        <begin position="113"/>
        <end position="114"/>
    </location>
    <ligand>
        <name>S-adenosyl-L-methionine</name>
        <dbReference type="ChEBI" id="CHEBI:59789"/>
        <label>2</label>
    </ligand>
</feature>
<name>A0A0T5VVQ4_9SPHI</name>
<evidence type="ECO:0000256" key="1">
    <source>
        <dbReference type="ARBA" id="ARBA00004496"/>
    </source>
</evidence>
<evidence type="ECO:0000256" key="3">
    <source>
        <dbReference type="ARBA" id="ARBA00005493"/>
    </source>
</evidence>
<dbReference type="InterPro" id="IPR034505">
    <property type="entry name" value="Coproporphyrinogen-III_oxidase"/>
</dbReference>
<comment type="similarity">
    <text evidence="3 15">Belongs to the anaerobic coproporphyrinogen-III oxidase family.</text>
</comment>
<comment type="subunit">
    <text evidence="4">Monomer.</text>
</comment>
<reference evidence="19 20" key="1">
    <citation type="submission" date="2015-11" db="EMBL/GenBank/DDBJ databases">
        <title>Sequence of Pedobacter ginsenosidimutans.</title>
        <authorList>
            <person name="Carson E."/>
            <person name="Keyser V."/>
            <person name="Newman J."/>
            <person name="Miller J."/>
        </authorList>
    </citation>
    <scope>NUCLEOTIDE SEQUENCE [LARGE SCALE GENOMIC DNA]</scope>
    <source>
        <strain evidence="19 20">KACC 14530</strain>
    </source>
</reference>
<gene>
    <name evidence="19" type="ORF">ASU31_01220</name>
</gene>
<keyword evidence="9 15" id="KW-0560">Oxidoreductase</keyword>
<dbReference type="Gene3D" id="3.80.30.20">
    <property type="entry name" value="tm_1862 like domain"/>
    <property type="match status" value="1"/>
</dbReference>
<evidence type="ECO:0000259" key="18">
    <source>
        <dbReference type="PROSITE" id="PS51918"/>
    </source>
</evidence>
<evidence type="ECO:0000256" key="12">
    <source>
        <dbReference type="ARBA" id="ARBA00023244"/>
    </source>
</evidence>
<evidence type="ECO:0000256" key="4">
    <source>
        <dbReference type="ARBA" id="ARBA00011245"/>
    </source>
</evidence>
<dbReference type="Proteomes" id="UP000051950">
    <property type="component" value="Unassembled WGS sequence"/>
</dbReference>
<evidence type="ECO:0000256" key="16">
    <source>
        <dbReference type="PIRSR" id="PIRSR000167-1"/>
    </source>
</evidence>
<sequence length="448" mass="51006">METAALLKKYNVAAPRYTSYPTVPYWDNENFNANGWLANVAITYESHKDEGISLYIHLPFCESLCTYCGCNTRITKNHSIEVPYINALLTEWRMYVDVLREKPKLKELHLGGGTPTFFSAENLGLLVNGILQNSTLVPDAEFSFEAHPANTTSEHLTMLYSLGFKRLSLGIQDFDPKVQFLINRFQTSQQVAVVTAKAREIGYTSVNFDLIYGLPGQTIQGLADTIGAVIDMQPDRIAFYSYAHVPWLKPGQRHYTEKDLPTGDEKFTLYQFGRQLLDGAGYKDVGMDHFALNSDSLFQAMTEQKLHRNFMGYTNQHTHLLIGLGVSSISDSWTAFAQNPKTVEDYLNKIEQSILPVEKGHFLTGEDLEVRKHILNLMCKENTVYNEGIPEQVYGRLLPLLRDKLIWVTEKEIRITTKGRSFLRNVCMAFDEKLWLKQPKTQLFSSSI</sequence>
<keyword evidence="12 15" id="KW-0627">Porphyrin biosynthesis</keyword>
<evidence type="ECO:0000313" key="19">
    <source>
        <dbReference type="EMBL" id="KRT17942.1"/>
    </source>
</evidence>
<comment type="caution">
    <text evidence="19">The sequence shown here is derived from an EMBL/GenBank/DDBJ whole genome shotgun (WGS) entry which is preliminary data.</text>
</comment>
<evidence type="ECO:0000256" key="13">
    <source>
        <dbReference type="ARBA" id="ARBA00024295"/>
    </source>
</evidence>
<evidence type="ECO:0000256" key="8">
    <source>
        <dbReference type="ARBA" id="ARBA00022723"/>
    </source>
</evidence>
<feature type="binding site" evidence="17">
    <location>
        <position position="61"/>
    </location>
    <ligand>
        <name>[4Fe-4S] cluster</name>
        <dbReference type="ChEBI" id="CHEBI:49883"/>
        <note>4Fe-4S-S-AdoMet</note>
    </ligand>
</feature>
<dbReference type="SUPFAM" id="SSF102114">
    <property type="entry name" value="Radical SAM enzymes"/>
    <property type="match status" value="1"/>
</dbReference>
<evidence type="ECO:0000256" key="11">
    <source>
        <dbReference type="ARBA" id="ARBA00023014"/>
    </source>
</evidence>
<comment type="subcellular location">
    <subcellularLocation>
        <location evidence="1 15">Cytoplasm</location>
    </subcellularLocation>
</comment>
<dbReference type="GO" id="GO:0006782">
    <property type="term" value="P:protoporphyrinogen IX biosynthetic process"/>
    <property type="evidence" value="ECO:0007669"/>
    <property type="project" value="UniProtKB-UniPathway"/>
</dbReference>
<organism evidence="19 20">
    <name type="scientific">Pedobacter ginsenosidimutans</name>
    <dbReference type="NCBI Taxonomy" id="687842"/>
    <lineage>
        <taxon>Bacteria</taxon>
        <taxon>Pseudomonadati</taxon>
        <taxon>Bacteroidota</taxon>
        <taxon>Sphingobacteriia</taxon>
        <taxon>Sphingobacteriales</taxon>
        <taxon>Sphingobacteriaceae</taxon>
        <taxon>Pedobacter</taxon>
    </lineage>
</organism>
<dbReference type="GO" id="GO:0051989">
    <property type="term" value="F:coproporphyrinogen dehydrogenase activity"/>
    <property type="evidence" value="ECO:0007669"/>
    <property type="project" value="UniProtKB-EC"/>
</dbReference>
<feature type="binding site" evidence="16">
    <location>
        <position position="243"/>
    </location>
    <ligand>
        <name>S-adenosyl-L-methionine</name>
        <dbReference type="ChEBI" id="CHEBI:59789"/>
        <label>2</label>
    </ligand>
</feature>
<keyword evidence="10 15" id="KW-0408">Iron</keyword>
<keyword evidence="20" id="KW-1185">Reference proteome</keyword>